<dbReference type="PANTHER" id="PTHR43876:SF8">
    <property type="entry name" value="2-OCTAPRENYL-6-METHOXYPHENOL HYDROXYLASE"/>
    <property type="match status" value="1"/>
</dbReference>
<keyword evidence="6" id="KW-0503">Monooxygenase</keyword>
<feature type="domain" description="FAD-binding" evidence="7">
    <location>
        <begin position="6"/>
        <end position="213"/>
    </location>
</feature>
<dbReference type="PROSITE" id="PS01304">
    <property type="entry name" value="UBIH"/>
    <property type="match status" value="1"/>
</dbReference>
<evidence type="ECO:0000256" key="5">
    <source>
        <dbReference type="ARBA" id="ARBA00023002"/>
    </source>
</evidence>
<dbReference type="InterPro" id="IPR036188">
    <property type="entry name" value="FAD/NAD-bd_sf"/>
</dbReference>
<protein>
    <recommendedName>
        <fullName evidence="7">FAD-binding domain-containing protein</fullName>
    </recommendedName>
</protein>
<organism evidence="8">
    <name type="scientific">marine metagenome</name>
    <dbReference type="NCBI Taxonomy" id="408172"/>
    <lineage>
        <taxon>unclassified sequences</taxon>
        <taxon>metagenomes</taxon>
        <taxon>ecological metagenomes</taxon>
    </lineage>
</organism>
<feature type="non-terminal residue" evidence="8">
    <location>
        <position position="1"/>
    </location>
</feature>
<dbReference type="GO" id="GO:0008681">
    <property type="term" value="F:2-octaprenyl-6-methoxyphenol hydroxylase activity"/>
    <property type="evidence" value="ECO:0007669"/>
    <property type="project" value="TreeGrafter"/>
</dbReference>
<name>A0A382U6R2_9ZZZZ</name>
<dbReference type="Pfam" id="PF01494">
    <property type="entry name" value="FAD_binding_3"/>
    <property type="match status" value="1"/>
</dbReference>
<evidence type="ECO:0000256" key="2">
    <source>
        <dbReference type="ARBA" id="ARBA00005349"/>
    </source>
</evidence>
<dbReference type="InterPro" id="IPR002938">
    <property type="entry name" value="FAD-bd"/>
</dbReference>
<accession>A0A382U6R2</accession>
<keyword evidence="5" id="KW-0560">Oxidoreductase</keyword>
<dbReference type="SUPFAM" id="SSF51905">
    <property type="entry name" value="FAD/NAD(P)-binding domain"/>
    <property type="match status" value="1"/>
</dbReference>
<dbReference type="PANTHER" id="PTHR43876">
    <property type="entry name" value="UBIQUINONE BIOSYNTHESIS MONOOXYGENASE COQ6, MITOCHONDRIAL"/>
    <property type="match status" value="1"/>
</dbReference>
<evidence type="ECO:0000259" key="7">
    <source>
        <dbReference type="Pfam" id="PF01494"/>
    </source>
</evidence>
<dbReference type="GO" id="GO:0006744">
    <property type="term" value="P:ubiquinone biosynthetic process"/>
    <property type="evidence" value="ECO:0007669"/>
    <property type="project" value="InterPro"/>
</dbReference>
<keyword evidence="4" id="KW-0274">FAD</keyword>
<evidence type="ECO:0000256" key="6">
    <source>
        <dbReference type="ARBA" id="ARBA00023033"/>
    </source>
</evidence>
<dbReference type="EMBL" id="UINC01141951">
    <property type="protein sequence ID" value="SVD29994.1"/>
    <property type="molecule type" value="Genomic_DNA"/>
</dbReference>
<sequence length="273" mass="29778">LESLAGTVRIQTDNDVNRIEATLAVLADGGRSTLGQSLGLTRQETRYDQAALVTTVGSDRAHENRAYERFTPYGPLALLPSGENQFALAWTLPVDKAKSYIGLPDNDFLARLQGVFGERAGFFWRVGVRKTYALSLTEILQPVCGRTVAIGNAAHLVHPVAGQGFNLGLRDVAELAEFISEALILGDDIGSPDVLSRYAVSRRKQTRRVLRFTDGLVRLFSNELPGITLLRNAGLNTVELLPPVKRLLLRRTAGLAGRLPRLARGLPLELGRS</sequence>
<dbReference type="InterPro" id="IPR018168">
    <property type="entry name" value="Ubi_Hdrlase_CS"/>
</dbReference>
<evidence type="ECO:0000256" key="3">
    <source>
        <dbReference type="ARBA" id="ARBA00022630"/>
    </source>
</evidence>
<keyword evidence="3" id="KW-0285">Flavoprotein</keyword>
<comment type="cofactor">
    <cofactor evidence="1">
        <name>FAD</name>
        <dbReference type="ChEBI" id="CHEBI:57692"/>
    </cofactor>
</comment>
<dbReference type="InterPro" id="IPR010971">
    <property type="entry name" value="UbiH/COQ6"/>
</dbReference>
<dbReference type="InterPro" id="IPR051205">
    <property type="entry name" value="UbiH/COQ6_monooxygenase"/>
</dbReference>
<evidence type="ECO:0000256" key="1">
    <source>
        <dbReference type="ARBA" id="ARBA00001974"/>
    </source>
</evidence>
<dbReference type="PRINTS" id="PR00420">
    <property type="entry name" value="RNGMNOXGNASE"/>
</dbReference>
<reference evidence="8" key="1">
    <citation type="submission" date="2018-05" db="EMBL/GenBank/DDBJ databases">
        <authorList>
            <person name="Lanie J.A."/>
            <person name="Ng W.-L."/>
            <person name="Kazmierczak K.M."/>
            <person name="Andrzejewski T.M."/>
            <person name="Davidsen T.M."/>
            <person name="Wayne K.J."/>
            <person name="Tettelin H."/>
            <person name="Glass J.I."/>
            <person name="Rusch D."/>
            <person name="Podicherti R."/>
            <person name="Tsui H.-C.T."/>
            <person name="Winkler M.E."/>
        </authorList>
    </citation>
    <scope>NUCLEOTIDE SEQUENCE</scope>
</reference>
<dbReference type="AlphaFoldDB" id="A0A382U6R2"/>
<gene>
    <name evidence="8" type="ORF">METZ01_LOCUS382848</name>
</gene>
<evidence type="ECO:0000313" key="8">
    <source>
        <dbReference type="EMBL" id="SVD29994.1"/>
    </source>
</evidence>
<comment type="similarity">
    <text evidence="2">Belongs to the UbiH/COQ6 family.</text>
</comment>
<proteinExistence type="inferred from homology"/>
<dbReference type="NCBIfam" id="TIGR01988">
    <property type="entry name" value="Ubi-OHases"/>
    <property type="match status" value="1"/>
</dbReference>
<dbReference type="Gene3D" id="3.50.50.60">
    <property type="entry name" value="FAD/NAD(P)-binding domain"/>
    <property type="match status" value="1"/>
</dbReference>
<dbReference type="GO" id="GO:0071949">
    <property type="term" value="F:FAD binding"/>
    <property type="evidence" value="ECO:0007669"/>
    <property type="project" value="InterPro"/>
</dbReference>
<dbReference type="Gene3D" id="3.30.9.10">
    <property type="entry name" value="D-Amino Acid Oxidase, subunit A, domain 2"/>
    <property type="match status" value="1"/>
</dbReference>
<evidence type="ECO:0000256" key="4">
    <source>
        <dbReference type="ARBA" id="ARBA00022827"/>
    </source>
</evidence>